<name>A1KBI4_AZOSB</name>
<feature type="transmembrane region" description="Helical" evidence="1">
    <location>
        <begin position="151"/>
        <end position="168"/>
    </location>
</feature>
<dbReference type="HOGENOM" id="CLU_055393_0_0_4"/>
<feature type="transmembrane region" description="Helical" evidence="1">
    <location>
        <begin position="325"/>
        <end position="344"/>
    </location>
</feature>
<evidence type="ECO:0000256" key="1">
    <source>
        <dbReference type="SAM" id="Phobius"/>
    </source>
</evidence>
<keyword evidence="1" id="KW-1133">Transmembrane helix</keyword>
<dbReference type="STRING" id="62928.azo3574"/>
<keyword evidence="3" id="KW-1185">Reference proteome</keyword>
<evidence type="ECO:0000313" key="3">
    <source>
        <dbReference type="Proteomes" id="UP000002588"/>
    </source>
</evidence>
<feature type="transmembrane region" description="Helical" evidence="1">
    <location>
        <begin position="82"/>
        <end position="99"/>
    </location>
</feature>
<organism evidence="2 3">
    <name type="scientific">Azoarcus sp. (strain BH72)</name>
    <dbReference type="NCBI Taxonomy" id="418699"/>
    <lineage>
        <taxon>Bacteria</taxon>
        <taxon>Pseudomonadati</taxon>
        <taxon>Pseudomonadota</taxon>
        <taxon>Betaproteobacteria</taxon>
        <taxon>Rhodocyclales</taxon>
        <taxon>Zoogloeaceae</taxon>
        <taxon>Azoarcus</taxon>
    </lineage>
</organism>
<feature type="transmembrane region" description="Helical" evidence="1">
    <location>
        <begin position="111"/>
        <end position="131"/>
    </location>
</feature>
<dbReference type="KEGG" id="azo:azo3574"/>
<keyword evidence="1" id="KW-0472">Membrane</keyword>
<dbReference type="EMBL" id="AM406670">
    <property type="protein sequence ID" value="CAL96190.1"/>
    <property type="molecule type" value="Genomic_DNA"/>
</dbReference>
<accession>A1KBI4</accession>
<reference evidence="2 3" key="1">
    <citation type="journal article" date="2006" name="Nat. Biotechnol.">
        <title>Complete genome of the mutualistic, N2-fixing grass endophyte Azoarcus sp. strain BH72.</title>
        <authorList>
            <person name="Krause A."/>
            <person name="Ramakumar A."/>
            <person name="Bartels D."/>
            <person name="Battistoni F."/>
            <person name="Bekel T."/>
            <person name="Boch J."/>
            <person name="Boehm M."/>
            <person name="Friedrich F."/>
            <person name="Hurek T."/>
            <person name="Krause L."/>
            <person name="Linke B."/>
            <person name="McHardy A.C."/>
            <person name="Sarkar A."/>
            <person name="Schneiker S."/>
            <person name="Syed A.A."/>
            <person name="Thauer R."/>
            <person name="Vorhoelter F.-J."/>
            <person name="Weidner S."/>
            <person name="Puehler A."/>
            <person name="Reinhold-Hurek B."/>
            <person name="Kaiser O."/>
            <person name="Goesmann A."/>
        </authorList>
    </citation>
    <scope>NUCLEOTIDE SEQUENCE [LARGE SCALE GENOMIC DNA]</scope>
    <source>
        <strain evidence="2 3">BH72</strain>
    </source>
</reference>
<protein>
    <submittedName>
        <fullName evidence="2">Hypothetical membrane protein</fullName>
    </submittedName>
</protein>
<dbReference type="eggNOG" id="ENOG5033U57">
    <property type="taxonomic scope" value="Bacteria"/>
</dbReference>
<feature type="transmembrane region" description="Helical" evidence="1">
    <location>
        <begin position="180"/>
        <end position="199"/>
    </location>
</feature>
<proteinExistence type="predicted"/>
<evidence type="ECO:0000313" key="2">
    <source>
        <dbReference type="EMBL" id="CAL96190.1"/>
    </source>
</evidence>
<dbReference type="RefSeq" id="WP_011767296.1">
    <property type="nucleotide sequence ID" value="NC_008702.1"/>
</dbReference>
<dbReference type="AlphaFoldDB" id="A1KBI4"/>
<feature type="transmembrane region" description="Helical" evidence="1">
    <location>
        <begin position="227"/>
        <end position="245"/>
    </location>
</feature>
<feature type="transmembrane region" description="Helical" evidence="1">
    <location>
        <begin position="295"/>
        <end position="316"/>
    </location>
</feature>
<sequence length="379" mass="40899">MTSSSRWPAVAAAVLFLFLVSFFAPLSAKGTNNIFYAGVGLPALLWWLCRPRVATRVFAVAPAVFALAAGLVLWLAARDLSFLREGLYLLALYLACVMLERTRPGVEQAFAGFALVAVVMLACATVLWLQAYHADGIWVRVELWGQSANPVYAALLITSALVFGWMFVLEARLAAASRWAHAVGLLVLTAACVLCAMIFQARSALLGFGLFIAAYIVQRRLVGAGVVAAGTVVLVLAWSGLGQTLSERGLSYRLDIWADALRRVLADCNAVLGCGRDDYRFAGEFFHPHSAYVSMFYHGGAVAAGLLLALLGLLFVQGWRVRSRWLLVALVGWGGVATATSGLVSSPRPLWVFFWVPTLMALIDVGRPALAAYLRARDG</sequence>
<gene>
    <name evidence="2" type="ordered locus">azo3574</name>
</gene>
<feature type="transmembrane region" description="Helical" evidence="1">
    <location>
        <begin position="350"/>
        <end position="374"/>
    </location>
</feature>
<feature type="transmembrane region" description="Helical" evidence="1">
    <location>
        <begin position="56"/>
        <end position="76"/>
    </location>
</feature>
<dbReference type="Proteomes" id="UP000002588">
    <property type="component" value="Chromosome"/>
</dbReference>
<keyword evidence="1" id="KW-0812">Transmembrane</keyword>